<reference evidence="3" key="1">
    <citation type="submission" date="2021-02" db="EMBL/GenBank/DDBJ databases">
        <authorList>
            <person name="Nowell W R."/>
        </authorList>
    </citation>
    <scope>NUCLEOTIDE SEQUENCE</scope>
</reference>
<dbReference type="InterPro" id="IPR035969">
    <property type="entry name" value="Rab-GAP_TBC_sf"/>
</dbReference>
<evidence type="ECO:0000313" key="3">
    <source>
        <dbReference type="EMBL" id="CAF3804160.1"/>
    </source>
</evidence>
<dbReference type="PROSITE" id="PS50086">
    <property type="entry name" value="TBC_RABGAP"/>
    <property type="match status" value="1"/>
</dbReference>
<dbReference type="SUPFAM" id="SSF47473">
    <property type="entry name" value="EF-hand"/>
    <property type="match status" value="1"/>
</dbReference>
<dbReference type="PANTHER" id="PTHR47666:SF1">
    <property type="entry name" value="PROTEIN VASCULAR ASSOCIATED DEATH 1, CHLOROPLASTIC"/>
    <property type="match status" value="1"/>
</dbReference>
<keyword evidence="1" id="KW-1133">Transmembrane helix</keyword>
<gene>
    <name evidence="3" type="ORF">OXD698_LOCUS18439</name>
</gene>
<dbReference type="InterPro" id="IPR000195">
    <property type="entry name" value="Rab-GAP-TBC_dom"/>
</dbReference>
<organism evidence="3 4">
    <name type="scientific">Adineta steineri</name>
    <dbReference type="NCBI Taxonomy" id="433720"/>
    <lineage>
        <taxon>Eukaryota</taxon>
        <taxon>Metazoa</taxon>
        <taxon>Spiralia</taxon>
        <taxon>Gnathifera</taxon>
        <taxon>Rotifera</taxon>
        <taxon>Eurotatoria</taxon>
        <taxon>Bdelloidea</taxon>
        <taxon>Adinetida</taxon>
        <taxon>Adinetidae</taxon>
        <taxon>Adineta</taxon>
    </lineage>
</organism>
<name>A0A819BIP7_9BILA</name>
<keyword evidence="1" id="KW-0812">Transmembrane</keyword>
<dbReference type="InterPro" id="IPR011992">
    <property type="entry name" value="EF-hand-dom_pair"/>
</dbReference>
<accession>A0A819BIP7</accession>
<dbReference type="PANTHER" id="PTHR47666">
    <property type="entry name" value="PROTEIN VASCULAR ASSOCIATED DEATH 1, CHLOROPLASTIC"/>
    <property type="match status" value="1"/>
</dbReference>
<comment type="caution">
    <text evidence="3">The sequence shown here is derived from an EMBL/GenBank/DDBJ whole genome shotgun (WGS) entry which is preliminary data.</text>
</comment>
<evidence type="ECO:0000259" key="2">
    <source>
        <dbReference type="PROSITE" id="PS50086"/>
    </source>
</evidence>
<dbReference type="Pfam" id="PF00566">
    <property type="entry name" value="RabGAP-TBC"/>
    <property type="match status" value="1"/>
</dbReference>
<dbReference type="Gene3D" id="1.10.472.80">
    <property type="entry name" value="Ypt/Rab-GAP domain of gyp1p, domain 3"/>
    <property type="match status" value="1"/>
</dbReference>
<dbReference type="EMBL" id="CAJOAZ010001363">
    <property type="protein sequence ID" value="CAF3804160.1"/>
    <property type="molecule type" value="Genomic_DNA"/>
</dbReference>
<dbReference type="AlphaFoldDB" id="A0A819BIP7"/>
<dbReference type="Proteomes" id="UP000663844">
    <property type="component" value="Unassembled WGS sequence"/>
</dbReference>
<sequence length="452" mass="52685">MRTVRDSNIKSIMFTYEILPNRVFNDYCHDYLPDLYDKLKHLGVATCISLSWFLTLFICVMPFDSALYVMDIFFYDGIKVLFQLALTILKENEERLLKCQDDGDAIMALTSYLDGLNQDNEQGKKIIYLIKQSYMDYNGINEEDINRLRLKHRLKVVQNMAETILQSAAKNTLKYTLFTEYQIKDLFYVFKDASRLSLTEATDPRKLAYETYRISRNDYLVLCKYLSPWFIGEQPEDLANLLFNSFCLPTNSNEIDFINFIRLWNILLNGDVTEKLKLLFIIHMKDKKRQEKAMTTLLEPSPVRSTSMIINAKQTESIASTDEDLLTIDVKDGEVPKIKSSHLPLMDQTEFIHLCKSMYNLMTGDVDDENLFRALTTSSTILLKTGEMCKPYRRLEGDTANSEETINEWTLSFEQLEAAMNAEASIVNWFEVNTQQQSLEQRIHNYNQDFLR</sequence>
<evidence type="ECO:0000313" key="4">
    <source>
        <dbReference type="Proteomes" id="UP000663844"/>
    </source>
</evidence>
<feature type="transmembrane region" description="Helical" evidence="1">
    <location>
        <begin position="42"/>
        <end position="63"/>
    </location>
</feature>
<protein>
    <recommendedName>
        <fullName evidence="2">Rab-GAP TBC domain-containing protein</fullName>
    </recommendedName>
</protein>
<evidence type="ECO:0000256" key="1">
    <source>
        <dbReference type="SAM" id="Phobius"/>
    </source>
</evidence>
<keyword evidence="1" id="KW-0472">Membrane</keyword>
<feature type="domain" description="Rab-GAP TBC" evidence="2">
    <location>
        <begin position="1"/>
        <end position="77"/>
    </location>
</feature>
<dbReference type="Gene3D" id="1.10.238.10">
    <property type="entry name" value="EF-hand"/>
    <property type="match status" value="1"/>
</dbReference>
<proteinExistence type="predicted"/>
<dbReference type="SUPFAM" id="SSF47923">
    <property type="entry name" value="Ypt/Rab-GAP domain of gyp1p"/>
    <property type="match status" value="1"/>
</dbReference>